<gene>
    <name evidence="1" type="ORF">Tco_0748940</name>
</gene>
<evidence type="ECO:0008006" key="3">
    <source>
        <dbReference type="Google" id="ProtNLM"/>
    </source>
</evidence>
<evidence type="ECO:0000313" key="1">
    <source>
        <dbReference type="EMBL" id="GJS82399.1"/>
    </source>
</evidence>
<sequence>MCLGCYPNLLDVVVQGFEFCLRREFFNGAQSNEKKITWVNWPKVLSVKKYGGLGVSSFFALNRALLVKWAWRFISNDNSLWYRVISAIHGPSVQVRSPTPCSPWYSIVREIQNLKNKGVDLLSHCKKRVGNGMHTKFWHDIWIGDQKLCCVFPRLFALEEDKDCYVASKFHGSVDLSFRRAVRGGVEAQQFAQLRDIVIL</sequence>
<name>A0ABQ4YX11_9ASTR</name>
<comment type="caution">
    <text evidence="1">The sequence shown here is derived from an EMBL/GenBank/DDBJ whole genome shotgun (WGS) entry which is preliminary data.</text>
</comment>
<protein>
    <recommendedName>
        <fullName evidence="3">RNA-directed DNA polymerase, eukaryota, reverse transcriptase zinc-binding domain protein</fullName>
    </recommendedName>
</protein>
<accession>A0ABQ4YX11</accession>
<dbReference type="EMBL" id="BQNB010010822">
    <property type="protein sequence ID" value="GJS82399.1"/>
    <property type="molecule type" value="Genomic_DNA"/>
</dbReference>
<dbReference type="PANTHER" id="PTHR36617:SF5">
    <property type="entry name" value="OS05G0421675 PROTEIN"/>
    <property type="match status" value="1"/>
</dbReference>
<reference evidence="1" key="1">
    <citation type="journal article" date="2022" name="Int. J. Mol. Sci.">
        <title>Draft Genome of Tanacetum Coccineum: Genomic Comparison of Closely Related Tanacetum-Family Plants.</title>
        <authorList>
            <person name="Yamashiro T."/>
            <person name="Shiraishi A."/>
            <person name="Nakayama K."/>
            <person name="Satake H."/>
        </authorList>
    </citation>
    <scope>NUCLEOTIDE SEQUENCE</scope>
</reference>
<organism evidence="1 2">
    <name type="scientific">Tanacetum coccineum</name>
    <dbReference type="NCBI Taxonomy" id="301880"/>
    <lineage>
        <taxon>Eukaryota</taxon>
        <taxon>Viridiplantae</taxon>
        <taxon>Streptophyta</taxon>
        <taxon>Embryophyta</taxon>
        <taxon>Tracheophyta</taxon>
        <taxon>Spermatophyta</taxon>
        <taxon>Magnoliopsida</taxon>
        <taxon>eudicotyledons</taxon>
        <taxon>Gunneridae</taxon>
        <taxon>Pentapetalae</taxon>
        <taxon>asterids</taxon>
        <taxon>campanulids</taxon>
        <taxon>Asterales</taxon>
        <taxon>Asteraceae</taxon>
        <taxon>Asteroideae</taxon>
        <taxon>Anthemideae</taxon>
        <taxon>Anthemidinae</taxon>
        <taxon>Tanacetum</taxon>
    </lineage>
</organism>
<evidence type="ECO:0000313" key="2">
    <source>
        <dbReference type="Proteomes" id="UP001151760"/>
    </source>
</evidence>
<proteinExistence type="predicted"/>
<dbReference type="Proteomes" id="UP001151760">
    <property type="component" value="Unassembled WGS sequence"/>
</dbReference>
<reference evidence="1" key="2">
    <citation type="submission" date="2022-01" db="EMBL/GenBank/DDBJ databases">
        <authorList>
            <person name="Yamashiro T."/>
            <person name="Shiraishi A."/>
            <person name="Satake H."/>
            <person name="Nakayama K."/>
        </authorList>
    </citation>
    <scope>NUCLEOTIDE SEQUENCE</scope>
</reference>
<dbReference type="PANTHER" id="PTHR36617">
    <property type="entry name" value="PROTEIN, PUTATIVE-RELATED"/>
    <property type="match status" value="1"/>
</dbReference>
<keyword evidence="2" id="KW-1185">Reference proteome</keyword>